<comment type="caution">
    <text evidence="3">The sequence shown here is derived from an EMBL/GenBank/DDBJ whole genome shotgun (WGS) entry which is preliminary data.</text>
</comment>
<gene>
    <name evidence="3" type="ORF">J2S55_003550</name>
</gene>
<dbReference type="PANTHER" id="PTHR36437">
    <property type="entry name" value="GLYOXALASE/BLEOMYCIN RESISTANCE PROTEIN/DIOXYGENASE"/>
    <property type="match status" value="1"/>
</dbReference>
<dbReference type="EMBL" id="JAUSRB010000002">
    <property type="protein sequence ID" value="MDP9864284.1"/>
    <property type="molecule type" value="Genomic_DNA"/>
</dbReference>
<feature type="transmembrane region" description="Helical" evidence="1">
    <location>
        <begin position="158"/>
        <end position="180"/>
    </location>
</feature>
<name>A0ABT9R4X6_9ACTN</name>
<feature type="transmembrane region" description="Helical" evidence="1">
    <location>
        <begin position="72"/>
        <end position="90"/>
    </location>
</feature>
<accession>A0ABT9R4X6</accession>
<dbReference type="InterPro" id="IPR025565">
    <property type="entry name" value="DUF4328"/>
</dbReference>
<feature type="domain" description="VOC" evidence="2">
    <location>
        <begin position="244"/>
        <end position="364"/>
    </location>
</feature>
<dbReference type="PROSITE" id="PS51819">
    <property type="entry name" value="VOC"/>
    <property type="match status" value="1"/>
</dbReference>
<evidence type="ECO:0000313" key="3">
    <source>
        <dbReference type="EMBL" id="MDP9864284.1"/>
    </source>
</evidence>
<dbReference type="Gene3D" id="3.10.180.10">
    <property type="entry name" value="2,3-Dihydroxybiphenyl 1,2-Dioxygenase, domain 1"/>
    <property type="match status" value="1"/>
</dbReference>
<sequence>MNPSAFSVPVRPLRPIRALATVAVTLVASVSVLSAGVSVAQLLYGSLTRILFGGDWPLFGGWMWQAVHGWQILRALLYLPAGIAFVCWLFRARANAYAISPGVLHVYAAPYLVLGWILPVVNLFVPKGLLDDIWATSQPGGLRPGSDLFRIRRPGLIWAWWLTWLLSAATDGVSVGLAYSEADGLKTAALAAGVVLPIVAGLLAIRVVLTITDLQETARAGRRPVPAPPSEGVRGLGGGGRATYLGRVALVVRDYEEAVAFYVGVLGFELVEDTAQDDGGRRVAVRPRGSRETALLLVRAGTAGQEDRAGGGVGLSLHTDDFAGDYERMLSEGVTFEEAPRRGPHGTVAAFRDPYGNRWELFQPGADTSPTYGWATPM</sequence>
<dbReference type="InterPro" id="IPR037523">
    <property type="entry name" value="VOC_core"/>
</dbReference>
<protein>
    <submittedName>
        <fullName evidence="3">Catechol 2,3-dioxygenase-like lactoylglutathione lyase family enzyme</fullName>
    </submittedName>
</protein>
<keyword evidence="1" id="KW-0472">Membrane</keyword>
<dbReference type="RefSeq" id="WP_306861922.1">
    <property type="nucleotide sequence ID" value="NZ_JAUSRB010000002.1"/>
</dbReference>
<keyword evidence="1" id="KW-1133">Transmembrane helix</keyword>
<evidence type="ECO:0000259" key="2">
    <source>
        <dbReference type="PROSITE" id="PS51819"/>
    </source>
</evidence>
<organism evidence="3 4">
    <name type="scientific">Streptosporangium brasiliense</name>
    <dbReference type="NCBI Taxonomy" id="47480"/>
    <lineage>
        <taxon>Bacteria</taxon>
        <taxon>Bacillati</taxon>
        <taxon>Actinomycetota</taxon>
        <taxon>Actinomycetes</taxon>
        <taxon>Streptosporangiales</taxon>
        <taxon>Streptosporangiaceae</taxon>
        <taxon>Streptosporangium</taxon>
    </lineage>
</organism>
<evidence type="ECO:0000256" key="1">
    <source>
        <dbReference type="SAM" id="Phobius"/>
    </source>
</evidence>
<dbReference type="PANTHER" id="PTHR36437:SF2">
    <property type="entry name" value="GLYOXALASE_BLEOMYCIN RESISTANCE PROTEIN_DIOXYGENASE"/>
    <property type="match status" value="1"/>
</dbReference>
<dbReference type="InterPro" id="IPR004360">
    <property type="entry name" value="Glyas_Fos-R_dOase_dom"/>
</dbReference>
<dbReference type="Pfam" id="PF00903">
    <property type="entry name" value="Glyoxalase"/>
    <property type="match status" value="1"/>
</dbReference>
<dbReference type="Pfam" id="PF14219">
    <property type="entry name" value="DUF4328"/>
    <property type="match status" value="1"/>
</dbReference>
<keyword evidence="1" id="KW-0812">Transmembrane</keyword>
<feature type="transmembrane region" description="Helical" evidence="1">
    <location>
        <begin position="187"/>
        <end position="209"/>
    </location>
</feature>
<dbReference type="InterPro" id="IPR029068">
    <property type="entry name" value="Glyas_Bleomycin-R_OHBP_Dase"/>
</dbReference>
<dbReference type="Proteomes" id="UP001230426">
    <property type="component" value="Unassembled WGS sequence"/>
</dbReference>
<dbReference type="SUPFAM" id="SSF54593">
    <property type="entry name" value="Glyoxalase/Bleomycin resistance protein/Dihydroxybiphenyl dioxygenase"/>
    <property type="match status" value="1"/>
</dbReference>
<proteinExistence type="predicted"/>
<keyword evidence="4" id="KW-1185">Reference proteome</keyword>
<reference evidence="3 4" key="1">
    <citation type="submission" date="2023-07" db="EMBL/GenBank/DDBJ databases">
        <title>Sequencing the genomes of 1000 actinobacteria strains.</title>
        <authorList>
            <person name="Klenk H.-P."/>
        </authorList>
    </citation>
    <scope>NUCLEOTIDE SEQUENCE [LARGE SCALE GENOMIC DNA]</scope>
    <source>
        <strain evidence="3 4">DSM 44109</strain>
    </source>
</reference>
<feature type="transmembrane region" description="Helical" evidence="1">
    <location>
        <begin position="102"/>
        <end position="125"/>
    </location>
</feature>
<evidence type="ECO:0000313" key="4">
    <source>
        <dbReference type="Proteomes" id="UP001230426"/>
    </source>
</evidence>